<organism evidence="1 2">
    <name type="scientific">Pseudomonas lundensis</name>
    <dbReference type="NCBI Taxonomy" id="86185"/>
    <lineage>
        <taxon>Bacteria</taxon>
        <taxon>Pseudomonadati</taxon>
        <taxon>Pseudomonadota</taxon>
        <taxon>Gammaproteobacteria</taxon>
        <taxon>Pseudomonadales</taxon>
        <taxon>Pseudomonadaceae</taxon>
        <taxon>Pseudomonas</taxon>
    </lineage>
</organism>
<evidence type="ECO:0000313" key="1">
    <source>
        <dbReference type="EMBL" id="SOB54008.1"/>
    </source>
</evidence>
<dbReference type="EMBL" id="OBKZ01000042">
    <property type="protein sequence ID" value="SOB54008.1"/>
    <property type="molecule type" value="Genomic_DNA"/>
</dbReference>
<reference evidence="1 2" key="1">
    <citation type="submission" date="2017-08" db="EMBL/GenBank/DDBJ databases">
        <authorList>
            <person name="Chaillou S."/>
        </authorList>
    </citation>
    <scope>NUCLEOTIDE SEQUENCE [LARGE SCALE GENOMIC DNA]</scope>
    <source>
        <strain evidence="1 2">MFPA15A1205</strain>
    </source>
</reference>
<sequence>MVNDAGALEHIVLSVPGVIAETS</sequence>
<gene>
    <name evidence="1" type="ORF">PLUA15_470139</name>
</gene>
<name>A0AAX2HCB6_9PSED</name>
<proteinExistence type="predicted"/>
<accession>A0AAX2HCB6</accession>
<dbReference type="Proteomes" id="UP000219564">
    <property type="component" value="Unassembled WGS sequence"/>
</dbReference>
<comment type="caution">
    <text evidence="1">The sequence shown here is derived from an EMBL/GenBank/DDBJ whole genome shotgun (WGS) entry which is preliminary data.</text>
</comment>
<protein>
    <submittedName>
        <fullName evidence="1">Uncharacterized protein</fullName>
    </submittedName>
</protein>
<dbReference type="AlphaFoldDB" id="A0AAX2HCB6"/>
<evidence type="ECO:0000313" key="2">
    <source>
        <dbReference type="Proteomes" id="UP000219564"/>
    </source>
</evidence>